<evidence type="ECO:0000313" key="3">
    <source>
        <dbReference type="EMBL" id="PRT52586.1"/>
    </source>
</evidence>
<protein>
    <submittedName>
        <fullName evidence="3">Uncharacterized protein</fullName>
    </submittedName>
</protein>
<organism evidence="3 4">
    <name type="scientific">Wickerhamiella sorbophila</name>
    <dbReference type="NCBI Taxonomy" id="45607"/>
    <lineage>
        <taxon>Eukaryota</taxon>
        <taxon>Fungi</taxon>
        <taxon>Dikarya</taxon>
        <taxon>Ascomycota</taxon>
        <taxon>Saccharomycotina</taxon>
        <taxon>Dipodascomycetes</taxon>
        <taxon>Dipodascales</taxon>
        <taxon>Trichomonascaceae</taxon>
        <taxon>Wickerhamiella</taxon>
    </lineage>
</organism>
<dbReference type="EMBL" id="NDIQ01000001">
    <property type="protein sequence ID" value="PRT52586.1"/>
    <property type="molecule type" value="Genomic_DNA"/>
</dbReference>
<comment type="caution">
    <text evidence="3">The sequence shown here is derived from an EMBL/GenBank/DDBJ whole genome shotgun (WGS) entry which is preliminary data.</text>
</comment>
<dbReference type="GO" id="GO:0005685">
    <property type="term" value="C:U1 snRNP"/>
    <property type="evidence" value="ECO:0007669"/>
    <property type="project" value="InterPro"/>
</dbReference>
<evidence type="ECO:0000256" key="1">
    <source>
        <dbReference type="ARBA" id="ARBA00005655"/>
    </source>
</evidence>
<dbReference type="GO" id="GO:0003729">
    <property type="term" value="F:mRNA binding"/>
    <property type="evidence" value="ECO:0007669"/>
    <property type="project" value="InterPro"/>
</dbReference>
<keyword evidence="2" id="KW-0175">Coiled coil</keyword>
<evidence type="ECO:0000313" key="4">
    <source>
        <dbReference type="Proteomes" id="UP000238350"/>
    </source>
</evidence>
<dbReference type="OrthoDB" id="153872at2759"/>
<evidence type="ECO:0000256" key="2">
    <source>
        <dbReference type="SAM" id="Coils"/>
    </source>
</evidence>
<keyword evidence="4" id="KW-1185">Reference proteome</keyword>
<dbReference type="Pfam" id="PF03194">
    <property type="entry name" value="LUC7"/>
    <property type="match status" value="1"/>
</dbReference>
<dbReference type="Proteomes" id="UP000238350">
    <property type="component" value="Unassembled WGS sequence"/>
</dbReference>
<dbReference type="PANTHER" id="PTHR12375">
    <property type="entry name" value="RNA-BINDING PROTEIN LUC7-RELATED"/>
    <property type="match status" value="1"/>
</dbReference>
<dbReference type="GO" id="GO:0006376">
    <property type="term" value="P:mRNA splice site recognition"/>
    <property type="evidence" value="ECO:0007669"/>
    <property type="project" value="InterPro"/>
</dbReference>
<feature type="coiled-coil region" evidence="2">
    <location>
        <begin position="90"/>
        <end position="134"/>
    </location>
</feature>
<dbReference type="STRING" id="45607.A0A2T0FC65"/>
<dbReference type="AlphaFoldDB" id="A0A2T0FC65"/>
<accession>A0A2T0FC65</accession>
<gene>
    <name evidence="3" type="ORF">B9G98_00206</name>
</gene>
<dbReference type="RefSeq" id="XP_024662532.1">
    <property type="nucleotide sequence ID" value="XM_024806764.1"/>
</dbReference>
<dbReference type="InterPro" id="IPR004882">
    <property type="entry name" value="Luc7-rel"/>
</dbReference>
<sequence length="198" mass="22450">MAAEQRKLLEQLMVESQRLSLNDPKVCRPFCVDFCVHELFAGTKLVLGPCGRIHSERLRSEYSSMDKIPAFEREFYRQLDLVIAERREAIEAAAKKLELTDDDLAQIEDATRDLVEAETENELLVDEINELARCRVIARAVTQIPALAAAQRNLTTKQQAVKTLFEGLGFSAHQKLQVCTQTTLPANCTRDTQKFKQL</sequence>
<reference evidence="3 4" key="1">
    <citation type="submission" date="2017-04" db="EMBL/GenBank/DDBJ databases">
        <title>Genome sequencing of [Candida] sorbophila.</title>
        <authorList>
            <person name="Ahn J.O."/>
        </authorList>
    </citation>
    <scope>NUCLEOTIDE SEQUENCE [LARGE SCALE GENOMIC DNA]</scope>
    <source>
        <strain evidence="3 4">DS02</strain>
    </source>
</reference>
<name>A0A2T0FC65_9ASCO</name>
<proteinExistence type="inferred from homology"/>
<comment type="similarity">
    <text evidence="1">Belongs to the Luc7 family.</text>
</comment>
<dbReference type="GeneID" id="36513955"/>